<dbReference type="AlphaFoldDB" id="K0IL96"/>
<dbReference type="SUPFAM" id="SSF49503">
    <property type="entry name" value="Cupredoxins"/>
    <property type="match status" value="1"/>
</dbReference>
<name>K0IL96_NITGG</name>
<dbReference type="HOGENOM" id="CLU_2565862_0_0_2"/>
<keyword evidence="2" id="KW-1185">Reference proteome</keyword>
<accession>K0IL96</accession>
<dbReference type="InterPro" id="IPR008972">
    <property type="entry name" value="Cupredoxin"/>
</dbReference>
<sequence>MMMIIIHLRPLLPPVSNKVVAGGGGAPPAGCPPFPLVDSFTAIFEEPGTYPYFYSIHPWMTCEVVVRGGGNDDSTTGTSTP</sequence>
<dbReference type="BioCyc" id="CNIT1237085:G1324-3343-MONOMER"/>
<dbReference type="Proteomes" id="UP000008037">
    <property type="component" value="Chromosome"/>
</dbReference>
<dbReference type="InParanoid" id="K0IL96"/>
<proteinExistence type="predicted"/>
<gene>
    <name evidence="1" type="ordered locus">Ngar_c33430</name>
</gene>
<protein>
    <submittedName>
        <fullName evidence="1">Uncharacterized protein</fullName>
    </submittedName>
</protein>
<reference evidence="1 2" key="1">
    <citation type="journal article" date="2012" name="Environ. Microbiol.">
        <title>The genome of the ammonia-oxidizing Candidatus Nitrososphaera gargensis: insights into metabolic versatility and environmental adaptations.</title>
        <authorList>
            <person name="Spang A."/>
            <person name="Poehlein A."/>
            <person name="Offre P."/>
            <person name="Zumbragel S."/>
            <person name="Haider S."/>
            <person name="Rychlik N."/>
            <person name="Nowka B."/>
            <person name="Schmeisser C."/>
            <person name="Lebedeva E.V."/>
            <person name="Rattei T."/>
            <person name="Bohm C."/>
            <person name="Schmid M."/>
            <person name="Galushko A."/>
            <person name="Hatzenpichler R."/>
            <person name="Weinmaier T."/>
            <person name="Daniel R."/>
            <person name="Schleper C."/>
            <person name="Spieck E."/>
            <person name="Streit W."/>
            <person name="Wagner M."/>
        </authorList>
    </citation>
    <scope>NUCLEOTIDE SEQUENCE [LARGE SCALE GENOMIC DNA]</scope>
    <source>
        <strain evidence="2">Ga9.2</strain>
    </source>
</reference>
<evidence type="ECO:0000313" key="2">
    <source>
        <dbReference type="Proteomes" id="UP000008037"/>
    </source>
</evidence>
<evidence type="ECO:0000313" key="1">
    <source>
        <dbReference type="EMBL" id="AFU60258.1"/>
    </source>
</evidence>
<dbReference type="EMBL" id="CP002408">
    <property type="protein sequence ID" value="AFU60258.1"/>
    <property type="molecule type" value="Genomic_DNA"/>
</dbReference>
<dbReference type="KEGG" id="nga:Ngar_c33430"/>
<organism evidence="1 2">
    <name type="scientific">Nitrososphaera gargensis (strain Ga9.2)</name>
    <dbReference type="NCBI Taxonomy" id="1237085"/>
    <lineage>
        <taxon>Archaea</taxon>
        <taxon>Nitrososphaerota</taxon>
        <taxon>Nitrososphaeria</taxon>
        <taxon>Nitrososphaerales</taxon>
        <taxon>Nitrososphaeraceae</taxon>
        <taxon>Nitrososphaera</taxon>
    </lineage>
</organism>
<dbReference type="Gene3D" id="2.60.40.420">
    <property type="entry name" value="Cupredoxins - blue copper proteins"/>
    <property type="match status" value="1"/>
</dbReference>